<dbReference type="Gene3D" id="3.40.710.10">
    <property type="entry name" value="DD-peptidase/beta-lactamase superfamily"/>
    <property type="match status" value="1"/>
</dbReference>
<comment type="catalytic activity">
    <reaction evidence="14">
        <text>Preferential cleavage: (Ac)2-L-Lys-D-Ala-|-D-Ala. Also transpeptidation of peptidyl-alanyl moieties that are N-acyl substituents of D-alanine.</text>
        <dbReference type="EC" id="3.4.16.4"/>
    </reaction>
</comment>
<feature type="domain" description="Penicillin-binding protein transpeptidase" evidence="15">
    <location>
        <begin position="267"/>
        <end position="609"/>
    </location>
</feature>
<keyword evidence="6 14" id="KW-0645">Protease</keyword>
<dbReference type="Pfam" id="PF00905">
    <property type="entry name" value="Transpeptidase"/>
    <property type="match status" value="1"/>
</dbReference>
<evidence type="ECO:0000256" key="1">
    <source>
        <dbReference type="ARBA" id="ARBA00004167"/>
    </source>
</evidence>
<dbReference type="HAMAP" id="MF_02081">
    <property type="entry name" value="MrdA_transpept"/>
    <property type="match status" value="1"/>
</dbReference>
<accession>A0ABP7MGU1</accession>
<keyword evidence="14" id="KW-0862">Zinc</keyword>
<name>A0ABP7MGU1_9GAMM</name>
<feature type="binding site" evidence="14">
    <location>
        <position position="371"/>
    </location>
    <ligand>
        <name>Zn(2+)</name>
        <dbReference type="ChEBI" id="CHEBI:29105"/>
    </ligand>
</feature>
<keyword evidence="18" id="KW-1185">Reference proteome</keyword>
<feature type="binding site" evidence="14">
    <location>
        <position position="350"/>
    </location>
    <ligand>
        <name>Zn(2+)</name>
        <dbReference type="ChEBI" id="CHEBI:29105"/>
    </ligand>
</feature>
<reference evidence="18" key="1">
    <citation type="journal article" date="2019" name="Int. J. Syst. Evol. Microbiol.">
        <title>The Global Catalogue of Microorganisms (GCM) 10K type strain sequencing project: providing services to taxonomists for standard genome sequencing and annotation.</title>
        <authorList>
            <consortium name="The Broad Institute Genomics Platform"/>
            <consortium name="The Broad Institute Genome Sequencing Center for Infectious Disease"/>
            <person name="Wu L."/>
            <person name="Ma J."/>
        </authorList>
    </citation>
    <scope>NUCLEOTIDE SEQUENCE [LARGE SCALE GENOMIC DNA]</scope>
    <source>
        <strain evidence="18">JCM 17551</strain>
    </source>
</reference>
<keyword evidence="14" id="KW-0479">Metal-binding</keyword>
<protein>
    <recommendedName>
        <fullName evidence="14">Peptidoglycan D,D-transpeptidase MrdA</fullName>
        <ecNumber evidence="14">3.4.16.4</ecNumber>
    </recommendedName>
    <alternativeName>
        <fullName evidence="14">Penicillin-binding protein 2</fullName>
        <shortName evidence="14">PBP-2</shortName>
    </alternativeName>
</protein>
<feature type="domain" description="Penicillin-binding protein dimerisation" evidence="16">
    <location>
        <begin position="63"/>
        <end position="234"/>
    </location>
</feature>
<evidence type="ECO:0000256" key="4">
    <source>
        <dbReference type="ARBA" id="ARBA00022519"/>
    </source>
</evidence>
<keyword evidence="8 14" id="KW-0378">Hydrolase</keyword>
<dbReference type="Pfam" id="PF03717">
    <property type="entry name" value="PBP_dimer"/>
    <property type="match status" value="1"/>
</dbReference>
<evidence type="ECO:0000256" key="10">
    <source>
        <dbReference type="ARBA" id="ARBA00022984"/>
    </source>
</evidence>
<keyword evidence="12 14" id="KW-0472">Membrane</keyword>
<dbReference type="InterPro" id="IPR050515">
    <property type="entry name" value="Beta-lactam/transpept"/>
</dbReference>
<feature type="active site" description="Acyl-ester intermediate" evidence="14">
    <location>
        <position position="326"/>
    </location>
</feature>
<keyword evidence="3 14" id="KW-1003">Cell membrane</keyword>
<evidence type="ECO:0000256" key="3">
    <source>
        <dbReference type="ARBA" id="ARBA00022475"/>
    </source>
</evidence>
<evidence type="ECO:0000256" key="6">
    <source>
        <dbReference type="ARBA" id="ARBA00022670"/>
    </source>
</evidence>
<evidence type="ECO:0000256" key="8">
    <source>
        <dbReference type="ARBA" id="ARBA00022801"/>
    </source>
</evidence>
<evidence type="ECO:0000256" key="9">
    <source>
        <dbReference type="ARBA" id="ARBA00022960"/>
    </source>
</evidence>
<evidence type="ECO:0000256" key="14">
    <source>
        <dbReference type="HAMAP-Rule" id="MF_02081"/>
    </source>
</evidence>
<comment type="caution">
    <text evidence="17">The sequence shown here is derived from an EMBL/GenBank/DDBJ whole genome shotgun (WGS) entry which is preliminary data.</text>
</comment>
<dbReference type="NCBIfam" id="TIGR03423">
    <property type="entry name" value="pbp2_mrdA"/>
    <property type="match status" value="1"/>
</dbReference>
<keyword evidence="9 14" id="KW-0133">Cell shape</keyword>
<dbReference type="InterPro" id="IPR001460">
    <property type="entry name" value="PCN-bd_Tpept"/>
</dbReference>
<keyword evidence="13 14" id="KW-0961">Cell wall biogenesis/degradation</keyword>
<gene>
    <name evidence="14 17" type="primary">mrdA</name>
    <name evidence="17" type="ORF">GCM10022277_18220</name>
</gene>
<comment type="function">
    <text evidence="14">Catalyzes cross-linking of the peptidoglycan cell wall.</text>
</comment>
<comment type="similarity">
    <text evidence="14">Belongs to the transpeptidase family. MrdA subfamily.</text>
</comment>
<dbReference type="Gene3D" id="3.30.1390.30">
    <property type="entry name" value="Penicillin-binding protein 2a, domain 3"/>
    <property type="match status" value="1"/>
</dbReference>
<dbReference type="PANTHER" id="PTHR30627:SF2">
    <property type="entry name" value="PEPTIDOGLYCAN D,D-TRANSPEPTIDASE MRDA"/>
    <property type="match status" value="1"/>
</dbReference>
<feature type="binding site" evidence="14">
    <location>
        <position position="384"/>
    </location>
    <ligand>
        <name>Zn(2+)</name>
        <dbReference type="ChEBI" id="CHEBI:29105"/>
    </ligand>
</feature>
<evidence type="ECO:0000313" key="17">
    <source>
        <dbReference type="EMBL" id="GAA3922663.1"/>
    </source>
</evidence>
<dbReference type="Gene3D" id="3.90.1310.10">
    <property type="entry name" value="Penicillin-binding protein 2a (Domain 2)"/>
    <property type="match status" value="1"/>
</dbReference>
<dbReference type="InterPro" id="IPR005311">
    <property type="entry name" value="PBP_dimer"/>
</dbReference>
<evidence type="ECO:0000259" key="16">
    <source>
        <dbReference type="Pfam" id="PF03717"/>
    </source>
</evidence>
<dbReference type="EMBL" id="BAABBN010000006">
    <property type="protein sequence ID" value="GAA3922663.1"/>
    <property type="molecule type" value="Genomic_DNA"/>
</dbReference>
<evidence type="ECO:0000256" key="12">
    <source>
        <dbReference type="ARBA" id="ARBA00023136"/>
    </source>
</evidence>
<proteinExistence type="inferred from homology"/>
<dbReference type="InterPro" id="IPR036138">
    <property type="entry name" value="PBP_dimer_sf"/>
</dbReference>
<evidence type="ECO:0000256" key="7">
    <source>
        <dbReference type="ARBA" id="ARBA00022692"/>
    </source>
</evidence>
<feature type="transmembrane region" description="Helical" evidence="14">
    <location>
        <begin position="15"/>
        <end position="35"/>
    </location>
</feature>
<organism evidence="17 18">
    <name type="scientific">Litoribacillus peritrichatus</name>
    <dbReference type="NCBI Taxonomy" id="718191"/>
    <lineage>
        <taxon>Bacteria</taxon>
        <taxon>Pseudomonadati</taxon>
        <taxon>Pseudomonadota</taxon>
        <taxon>Gammaproteobacteria</taxon>
        <taxon>Oceanospirillales</taxon>
        <taxon>Oceanospirillaceae</taxon>
        <taxon>Litoribacillus</taxon>
    </lineage>
</organism>
<evidence type="ECO:0000313" key="18">
    <source>
        <dbReference type="Proteomes" id="UP001501565"/>
    </source>
</evidence>
<evidence type="ECO:0000256" key="13">
    <source>
        <dbReference type="ARBA" id="ARBA00023316"/>
    </source>
</evidence>
<comment type="subcellular location">
    <subcellularLocation>
        <location evidence="14">Cell inner membrane</location>
        <topology evidence="14">Single-pass membrane protein</topology>
    </subcellularLocation>
    <subcellularLocation>
        <location evidence="2">Cell membrane</location>
    </subcellularLocation>
    <subcellularLocation>
        <location evidence="1">Membrane</location>
        <topology evidence="1">Single-pass membrane protein</topology>
    </subcellularLocation>
</comment>
<keyword evidence="11 14" id="KW-1133">Transmembrane helix</keyword>
<evidence type="ECO:0000256" key="11">
    <source>
        <dbReference type="ARBA" id="ARBA00022989"/>
    </source>
</evidence>
<dbReference type="InterPro" id="IPR017790">
    <property type="entry name" value="Penicillin-binding_protein_2"/>
</dbReference>
<dbReference type="PANTHER" id="PTHR30627">
    <property type="entry name" value="PEPTIDOGLYCAN D,D-TRANSPEPTIDASE"/>
    <property type="match status" value="1"/>
</dbReference>
<evidence type="ECO:0000256" key="2">
    <source>
        <dbReference type="ARBA" id="ARBA00004236"/>
    </source>
</evidence>
<dbReference type="SUPFAM" id="SSF56601">
    <property type="entry name" value="beta-lactamase/transpeptidase-like"/>
    <property type="match status" value="1"/>
</dbReference>
<comment type="cofactor">
    <cofactor evidence="14">
        <name>Zn(2+)</name>
        <dbReference type="ChEBI" id="CHEBI:29105"/>
    </cofactor>
    <text evidence="14">Binds one Zn(2+) ion per subunit.</text>
</comment>
<keyword evidence="5 14" id="KW-0121">Carboxypeptidase</keyword>
<dbReference type="EC" id="3.4.16.4" evidence="14"/>
<comment type="pathway">
    <text evidence="14">Cell wall biogenesis; peptidoglycan biosynthesis.</text>
</comment>
<keyword evidence="4 14" id="KW-0997">Cell inner membrane</keyword>
<keyword evidence="7 14" id="KW-0812">Transmembrane</keyword>
<sequence>MDGHSLHDHSKYSTIFFWRVIVAVCVVLMLLGVLLTRMYQLQVVEFQKYQIASEKNRVQVEPIAPTRGLIFDRNGVLLAKNLPNFSLGIVPEKVDDRDALIEDLRKILPISDRDITRFKRRLKERRRPLEPVALKDRLTEEEIARVAVEFHNYPAVSVDAKLVRSYPLGAPFAHVIGYVARINERELERVDPINYQATNHIGKLGIEKFYETSLHGKVGLQKVEADARGQILNVIDRVPPAPGKNLRLSLDSRLQITASKLLDGRRGAIVAIEPSTGGILALVSEPGFDPNLFVLGIDHQSYNELRDSKAKPLFNRALKGQYPPGSTLKPMLGIAAVEAKVMDWKFSIMDYGTYQLKNDDRVYRDWKRGGHGRMNLHSSIVQSCDIYFYELAYRLGVDRMSAFLAKFGFGDLTSLDIAEARRGLLPTRQWKKGAKGLPWFPGDSLNMGLGQGFTLVTPLQLAAGTAILANKGKWVRPRLTMDSDLAEVTEKIQEDNLHADDRNIQLNDPKNWDLMFDAMKDVMHGPRGTARRSGYKAKYKIAGKTGTAQVVGIAQDEEYDETKLSKWHRDHAWFMGFAPLDDPKIAIAILVENGGGGSSMAAPIGRKIFDAHLLGEYILEAPES</sequence>
<evidence type="ECO:0000259" key="15">
    <source>
        <dbReference type="Pfam" id="PF00905"/>
    </source>
</evidence>
<evidence type="ECO:0000256" key="5">
    <source>
        <dbReference type="ARBA" id="ARBA00022645"/>
    </source>
</evidence>
<keyword evidence="10 14" id="KW-0573">Peptidoglycan synthesis</keyword>
<feature type="binding site" evidence="14">
    <location>
        <position position="365"/>
    </location>
    <ligand>
        <name>Zn(2+)</name>
        <dbReference type="ChEBI" id="CHEBI:29105"/>
    </ligand>
</feature>
<dbReference type="RefSeq" id="WP_344797777.1">
    <property type="nucleotide sequence ID" value="NZ_BAABBN010000006.1"/>
</dbReference>
<dbReference type="InterPro" id="IPR012338">
    <property type="entry name" value="Beta-lactam/transpept-like"/>
</dbReference>
<dbReference type="SUPFAM" id="SSF56519">
    <property type="entry name" value="Penicillin binding protein dimerisation domain"/>
    <property type="match status" value="1"/>
</dbReference>
<dbReference type="Proteomes" id="UP001501565">
    <property type="component" value="Unassembled WGS sequence"/>
</dbReference>